<feature type="domain" description="CBS" evidence="4">
    <location>
        <begin position="1386"/>
        <end position="1445"/>
    </location>
</feature>
<dbReference type="GO" id="GO:0003824">
    <property type="term" value="F:catalytic activity"/>
    <property type="evidence" value="ECO:0007669"/>
    <property type="project" value="InterPro"/>
</dbReference>
<dbReference type="SUPFAM" id="SSF54631">
    <property type="entry name" value="CBS-domain pair"/>
    <property type="match status" value="4"/>
</dbReference>
<dbReference type="PROSITE" id="PS51371">
    <property type="entry name" value="CBS"/>
    <property type="match status" value="3"/>
</dbReference>
<feature type="region of interest" description="Disordered" evidence="3">
    <location>
        <begin position="1042"/>
        <end position="1063"/>
    </location>
</feature>
<feature type="compositionally biased region" description="Pro residues" evidence="3">
    <location>
        <begin position="177"/>
        <end position="189"/>
    </location>
</feature>
<dbReference type="Pfam" id="PF03372">
    <property type="entry name" value="Exo_endo_phos"/>
    <property type="match status" value="1"/>
</dbReference>
<feature type="domain" description="CBS" evidence="4">
    <location>
        <begin position="748"/>
        <end position="806"/>
    </location>
</feature>
<protein>
    <recommendedName>
        <fullName evidence="4">CBS domain-containing protein</fullName>
    </recommendedName>
</protein>
<sequence>MLSERERQVCGVGRVHAGAAAELEPVLHEACASNLQAEIYILPDRNRLIPQSGIAVADVGSVQHWLVCRSGVQACRPAMLSAIALLLASGLTQVATEDSCTSKGADCDACFLLQAEDFGEAKVGAWGGSCRCPNGEVYQVGDNFDGCESLACVGGEEGQCEDVDREERRGMKVRCDTPPPPPPSTPPPGQHSREATRFLSWNVYYAPWTNGEVAEAILEVDPEIVSLQELWNEWDEILAELNQKSAGDIWEFARGGAICGCLKTVACMPSRTVESAGQYSTVIQEQRARYPQYPVAVLGDMNANFFAGSQFLMREGTRRARGRDWSILYTFKDSYNINDNDPDASTGFGVKIDFVSQLQRAAANSSNDLPALGRKVYFEKTPLPMGQVVDSKIWRGCDKAGSDHCAVSGDIILNNRCAFDYDSRRSNLANLHDDYDDPLVDSAVLRRLRDVAGNCTALVLTDPYGGRCQTFCSSFGHVCVAAAEEVSEGCEVQEQKSCDEQISGTSDMLCTCVLPTEPGTTGVPSTTTAGGNCTALVLTDPYGGRCQTFCSSFGHVCVAAAEEVSEGCEDCQTLCSFTAGCKGVEYSARGKRCEVWTRLEGIGATAAATGFVCLEKAAAAAKPVPLSFRPVDGGEGRACRGANGRNQPEFYRVRKASTLELCQGLKLHSLCAAFNVTALLVALCREFTAPVNFGQSLSGAVLMASQKARPSAADTGSPVVDMSMDEAPTRPPSPNDEEATTVGDFACQIGALPPCSTQLTLREVAKLFLSTGQAAGCVVNELSEPVGVITEDDILQSYVQGAPWTTTVGQWMRGGGGVAFDAPGLEKTRSEQPLREALPSLRPAPSRHAPRPQLLVERQPNRGYAGGLLSARDIVLALAEGQVQLLDLLGLSRAHVSDIMEPVGQAPALRPGFTVRELLQELLASPSRAALVMDGSRIRGLATVADALWAFDQQLSHTIDVWDRLASRPGRPALHGQAIPSDADLSHALNALAAPESNVRHLVAMEPGTSNVVGVVSPEHVVSRNSGPVAVPSCSPQIKVERRHKSREAERVVKKEETDEHPAASIKTEVKVELEEVKCEEPAPKKRAVMRKNRMERELESDARTQAVTLGDIVARRETATVTMSYTLSDAVDALVSTERTATVVLDDGRVQGVLTENDVLAALVEGTPWQCQIGEWLMGSYARLPGFMVPALTLPDTASIADAAAEMTSLAEDGIGFTCHHMLVHAKEEGESLRILSALDIARGIIDTIATRAIIGEGSPSADSVIAASEITVEQAMKDRTGVSTCKLRDSLQKAFETMHDARQNCALIVSGGPSSVDEALDDLPVCKVEEQEELTEEDEQWQQEHGAVLGVITSADALRAFSEHLRGNTTTVAGWLRGLNTQEHKTAAQRSIGCSTTLAEAALVMSECDLHHLLVIDEDGDVIGVLSALDIVCALGASYRYDLTSPRFV</sequence>
<dbReference type="SUPFAM" id="SSF56219">
    <property type="entry name" value="DNase I-like"/>
    <property type="match status" value="1"/>
</dbReference>
<accession>A0A1Q9CCL6</accession>
<feature type="domain" description="CBS" evidence="4">
    <location>
        <begin position="1115"/>
        <end position="1170"/>
    </location>
</feature>
<keyword evidence="6" id="KW-1185">Reference proteome</keyword>
<dbReference type="PANTHER" id="PTHR43080:SF29">
    <property type="entry name" value="OS02G0818000 PROTEIN"/>
    <property type="match status" value="1"/>
</dbReference>
<evidence type="ECO:0000313" key="6">
    <source>
        <dbReference type="Proteomes" id="UP000186817"/>
    </source>
</evidence>
<keyword evidence="1 2" id="KW-0129">CBS domain</keyword>
<comment type="caution">
    <text evidence="5">The sequence shown here is derived from an EMBL/GenBank/DDBJ whole genome shotgun (WGS) entry which is preliminary data.</text>
</comment>
<dbReference type="Pfam" id="PF00571">
    <property type="entry name" value="CBS"/>
    <property type="match status" value="3"/>
</dbReference>
<feature type="region of interest" description="Disordered" evidence="3">
    <location>
        <begin position="826"/>
        <end position="849"/>
    </location>
</feature>
<dbReference type="EMBL" id="LSRX01001358">
    <property type="protein sequence ID" value="OLP80670.1"/>
    <property type="molecule type" value="Genomic_DNA"/>
</dbReference>
<evidence type="ECO:0000259" key="4">
    <source>
        <dbReference type="PROSITE" id="PS51371"/>
    </source>
</evidence>
<dbReference type="CDD" id="cd02205">
    <property type="entry name" value="CBS_pair_SF"/>
    <property type="match status" value="1"/>
</dbReference>
<gene>
    <name evidence="5" type="ORF">AK812_SmicGene38876</name>
</gene>
<evidence type="ECO:0000256" key="1">
    <source>
        <dbReference type="ARBA" id="ARBA00023122"/>
    </source>
</evidence>
<dbReference type="InterPro" id="IPR000644">
    <property type="entry name" value="CBS_dom"/>
</dbReference>
<dbReference type="InterPro" id="IPR005135">
    <property type="entry name" value="Endo/exonuclease/phosphatase"/>
</dbReference>
<feature type="region of interest" description="Disordered" evidence="3">
    <location>
        <begin position="711"/>
        <end position="739"/>
    </location>
</feature>
<name>A0A1Q9CCL6_SYMMI</name>
<evidence type="ECO:0000256" key="2">
    <source>
        <dbReference type="PROSITE-ProRule" id="PRU00703"/>
    </source>
</evidence>
<reference evidence="5 6" key="1">
    <citation type="submission" date="2016-02" db="EMBL/GenBank/DDBJ databases">
        <title>Genome analysis of coral dinoflagellate symbionts highlights evolutionary adaptations to a symbiotic lifestyle.</title>
        <authorList>
            <person name="Aranda M."/>
            <person name="Li Y."/>
            <person name="Liew Y.J."/>
            <person name="Baumgarten S."/>
            <person name="Simakov O."/>
            <person name="Wilson M."/>
            <person name="Piel J."/>
            <person name="Ashoor H."/>
            <person name="Bougouffa S."/>
            <person name="Bajic V.B."/>
            <person name="Ryu T."/>
            <person name="Ravasi T."/>
            <person name="Bayer T."/>
            <person name="Micklem G."/>
            <person name="Kim H."/>
            <person name="Bhak J."/>
            <person name="Lajeunesse T.C."/>
            <person name="Voolstra C.R."/>
        </authorList>
    </citation>
    <scope>NUCLEOTIDE SEQUENCE [LARGE SCALE GENOMIC DNA]</scope>
    <source>
        <strain evidence="5 6">CCMP2467</strain>
    </source>
</reference>
<feature type="compositionally biased region" description="Basic and acidic residues" evidence="3">
    <location>
        <begin position="1047"/>
        <end position="1063"/>
    </location>
</feature>
<dbReference type="InterPro" id="IPR046342">
    <property type="entry name" value="CBS_dom_sf"/>
</dbReference>
<evidence type="ECO:0000313" key="5">
    <source>
        <dbReference type="EMBL" id="OLP80670.1"/>
    </source>
</evidence>
<dbReference type="InterPro" id="IPR036691">
    <property type="entry name" value="Endo/exonu/phosph_ase_sf"/>
</dbReference>
<dbReference type="PANTHER" id="PTHR43080">
    <property type="entry name" value="CBS DOMAIN-CONTAINING PROTEIN CBSX3, MITOCHONDRIAL"/>
    <property type="match status" value="1"/>
</dbReference>
<dbReference type="InterPro" id="IPR051257">
    <property type="entry name" value="Diverse_CBS-Domain"/>
</dbReference>
<organism evidence="5 6">
    <name type="scientific">Symbiodinium microadriaticum</name>
    <name type="common">Dinoflagellate</name>
    <name type="synonym">Zooxanthella microadriatica</name>
    <dbReference type="NCBI Taxonomy" id="2951"/>
    <lineage>
        <taxon>Eukaryota</taxon>
        <taxon>Sar</taxon>
        <taxon>Alveolata</taxon>
        <taxon>Dinophyceae</taxon>
        <taxon>Suessiales</taxon>
        <taxon>Symbiodiniaceae</taxon>
        <taxon>Symbiodinium</taxon>
    </lineage>
</organism>
<dbReference type="SMART" id="SM00116">
    <property type="entry name" value="CBS"/>
    <property type="match status" value="4"/>
</dbReference>
<dbReference type="OrthoDB" id="418595at2759"/>
<proteinExistence type="predicted"/>
<feature type="region of interest" description="Disordered" evidence="3">
    <location>
        <begin position="168"/>
        <end position="193"/>
    </location>
</feature>
<dbReference type="Proteomes" id="UP000186817">
    <property type="component" value="Unassembled WGS sequence"/>
</dbReference>
<dbReference type="Gene3D" id="3.10.580.10">
    <property type="entry name" value="CBS-domain"/>
    <property type="match status" value="3"/>
</dbReference>
<evidence type="ECO:0000256" key="3">
    <source>
        <dbReference type="SAM" id="MobiDB-lite"/>
    </source>
</evidence>